<reference evidence="1" key="1">
    <citation type="journal article" date="2020" name="Stud. Mycol.">
        <title>101 Dothideomycetes genomes: a test case for predicting lifestyles and emergence of pathogens.</title>
        <authorList>
            <person name="Haridas S."/>
            <person name="Albert R."/>
            <person name="Binder M."/>
            <person name="Bloem J."/>
            <person name="Labutti K."/>
            <person name="Salamov A."/>
            <person name="Andreopoulos B."/>
            <person name="Baker S."/>
            <person name="Barry K."/>
            <person name="Bills G."/>
            <person name="Bluhm B."/>
            <person name="Cannon C."/>
            <person name="Castanera R."/>
            <person name="Culley D."/>
            <person name="Daum C."/>
            <person name="Ezra D."/>
            <person name="Gonzalez J."/>
            <person name="Henrissat B."/>
            <person name="Kuo A."/>
            <person name="Liang C."/>
            <person name="Lipzen A."/>
            <person name="Lutzoni F."/>
            <person name="Magnuson J."/>
            <person name="Mondo S."/>
            <person name="Nolan M."/>
            <person name="Ohm R."/>
            <person name="Pangilinan J."/>
            <person name="Park H.-J."/>
            <person name="Ramirez L."/>
            <person name="Alfaro M."/>
            <person name="Sun H."/>
            <person name="Tritt A."/>
            <person name="Yoshinaga Y."/>
            <person name="Zwiers L.-H."/>
            <person name="Turgeon B."/>
            <person name="Goodwin S."/>
            <person name="Spatafora J."/>
            <person name="Crous P."/>
            <person name="Grigoriev I."/>
        </authorList>
    </citation>
    <scope>NUCLEOTIDE SEQUENCE</scope>
    <source>
        <strain evidence="1">CBS 260.36</strain>
    </source>
</reference>
<dbReference type="Proteomes" id="UP000799439">
    <property type="component" value="Unassembled WGS sequence"/>
</dbReference>
<sequence length="105" mass="11906">MERWHDGIERWILWASAGCGSSTPPPRENRLSLTRIPCQRIQLSNGSRNTSHRRCASTCFAVFCSARRDTFARTGTAIIPLSARLLRRETCILVASQMLLLDQFL</sequence>
<evidence type="ECO:0000313" key="1">
    <source>
        <dbReference type="EMBL" id="KAF2151758.1"/>
    </source>
</evidence>
<comment type="caution">
    <text evidence="1">The sequence shown here is derived from an EMBL/GenBank/DDBJ whole genome shotgun (WGS) entry which is preliminary data.</text>
</comment>
<dbReference type="AlphaFoldDB" id="A0A9P4J3J7"/>
<accession>A0A9P4J3J7</accession>
<protein>
    <submittedName>
        <fullName evidence="1">Uncharacterized protein</fullName>
    </submittedName>
</protein>
<name>A0A9P4J3J7_9PEZI</name>
<dbReference type="EMBL" id="ML996087">
    <property type="protein sequence ID" value="KAF2151758.1"/>
    <property type="molecule type" value="Genomic_DNA"/>
</dbReference>
<organism evidence="1 2">
    <name type="scientific">Myriangium duriaei CBS 260.36</name>
    <dbReference type="NCBI Taxonomy" id="1168546"/>
    <lineage>
        <taxon>Eukaryota</taxon>
        <taxon>Fungi</taxon>
        <taxon>Dikarya</taxon>
        <taxon>Ascomycota</taxon>
        <taxon>Pezizomycotina</taxon>
        <taxon>Dothideomycetes</taxon>
        <taxon>Dothideomycetidae</taxon>
        <taxon>Myriangiales</taxon>
        <taxon>Myriangiaceae</taxon>
        <taxon>Myriangium</taxon>
    </lineage>
</organism>
<proteinExistence type="predicted"/>
<evidence type="ECO:0000313" key="2">
    <source>
        <dbReference type="Proteomes" id="UP000799439"/>
    </source>
</evidence>
<gene>
    <name evidence="1" type="ORF">K461DRAFT_279257</name>
</gene>
<keyword evidence="2" id="KW-1185">Reference proteome</keyword>